<dbReference type="EMBL" id="BMAW01054151">
    <property type="protein sequence ID" value="GFS94954.1"/>
    <property type="molecule type" value="Genomic_DNA"/>
</dbReference>
<organism evidence="1 2">
    <name type="scientific">Nephila pilipes</name>
    <name type="common">Giant wood spider</name>
    <name type="synonym">Nephila maculata</name>
    <dbReference type="NCBI Taxonomy" id="299642"/>
    <lineage>
        <taxon>Eukaryota</taxon>
        <taxon>Metazoa</taxon>
        <taxon>Ecdysozoa</taxon>
        <taxon>Arthropoda</taxon>
        <taxon>Chelicerata</taxon>
        <taxon>Arachnida</taxon>
        <taxon>Araneae</taxon>
        <taxon>Araneomorphae</taxon>
        <taxon>Entelegynae</taxon>
        <taxon>Araneoidea</taxon>
        <taxon>Nephilidae</taxon>
        <taxon>Nephila</taxon>
    </lineage>
</organism>
<evidence type="ECO:0000313" key="2">
    <source>
        <dbReference type="Proteomes" id="UP000887013"/>
    </source>
</evidence>
<gene>
    <name evidence="1" type="ORF">NPIL_537191</name>
</gene>
<comment type="caution">
    <text evidence="1">The sequence shown here is derived from an EMBL/GenBank/DDBJ whole genome shotgun (WGS) entry which is preliminary data.</text>
</comment>
<dbReference type="Proteomes" id="UP000887013">
    <property type="component" value="Unassembled WGS sequence"/>
</dbReference>
<proteinExistence type="predicted"/>
<sequence>MPLIFATITWHFAAKLYGTSINTDNATTSTASRNISRSFGELTFLDIVAETDDLTVMHVTEIIDTAVASLRFFRGMLVLRIPSLWTFPTCNRHLQSNPLLGVMVKNAVGHASKSPLFAWLVLKTTTVTLPTW</sequence>
<dbReference type="AlphaFoldDB" id="A0A8X6TCZ2"/>
<reference evidence="1" key="1">
    <citation type="submission" date="2020-08" db="EMBL/GenBank/DDBJ databases">
        <title>Multicomponent nature underlies the extraordinary mechanical properties of spider dragline silk.</title>
        <authorList>
            <person name="Kono N."/>
            <person name="Nakamura H."/>
            <person name="Mori M."/>
            <person name="Yoshida Y."/>
            <person name="Ohtoshi R."/>
            <person name="Malay A.D."/>
            <person name="Moran D.A.P."/>
            <person name="Tomita M."/>
            <person name="Numata K."/>
            <person name="Arakawa K."/>
        </authorList>
    </citation>
    <scope>NUCLEOTIDE SEQUENCE</scope>
</reference>
<protein>
    <submittedName>
        <fullName evidence="1">Uncharacterized protein</fullName>
    </submittedName>
</protein>
<keyword evidence="2" id="KW-1185">Reference proteome</keyword>
<accession>A0A8X6TCZ2</accession>
<name>A0A8X6TCZ2_NEPPI</name>
<evidence type="ECO:0000313" key="1">
    <source>
        <dbReference type="EMBL" id="GFS94954.1"/>
    </source>
</evidence>